<dbReference type="STRING" id="411471.SUBVAR_06744"/>
<name>D1PQR7_9FIRM</name>
<evidence type="ECO:0000313" key="1">
    <source>
        <dbReference type="EMBL" id="EFB74932.1"/>
    </source>
</evidence>
<reference evidence="1" key="1">
    <citation type="submission" date="2009-12" db="EMBL/GenBank/DDBJ databases">
        <authorList>
            <person name="Weinstock G."/>
            <person name="Sodergren E."/>
            <person name="Clifton S."/>
            <person name="Fulton L."/>
            <person name="Fulton B."/>
            <person name="Courtney L."/>
            <person name="Fronick C."/>
            <person name="Harrison M."/>
            <person name="Strong C."/>
            <person name="Farmer C."/>
            <person name="Delahaunty K."/>
            <person name="Markovic C."/>
            <person name="Hall O."/>
            <person name="Minx P."/>
            <person name="Tomlinson C."/>
            <person name="Mitreva M."/>
            <person name="Nelson J."/>
            <person name="Hou S."/>
            <person name="Wollam A."/>
            <person name="Pepin K.H."/>
            <person name="Johnson M."/>
            <person name="Bhonagiri V."/>
            <person name="Nash W.E."/>
            <person name="Warren W."/>
            <person name="Chinwalla A."/>
            <person name="Mardis E.R."/>
            <person name="Wilson R.K."/>
        </authorList>
    </citation>
    <scope>NUCLEOTIDE SEQUENCE [LARGE SCALE GENOMIC DNA]</scope>
    <source>
        <strain evidence="1">DSM 15176</strain>
    </source>
</reference>
<organism evidence="1 2">
    <name type="scientific">Subdoligranulum variabile DSM 15176</name>
    <dbReference type="NCBI Taxonomy" id="411471"/>
    <lineage>
        <taxon>Bacteria</taxon>
        <taxon>Bacillati</taxon>
        <taxon>Bacillota</taxon>
        <taxon>Clostridia</taxon>
        <taxon>Eubacteriales</taxon>
        <taxon>Oscillospiraceae</taxon>
        <taxon>Subdoligranulum</taxon>
    </lineage>
</organism>
<dbReference type="HOGENOM" id="CLU_3318057_0_0_9"/>
<dbReference type="AlphaFoldDB" id="D1PQR7"/>
<dbReference type="EMBL" id="ACBY02000052">
    <property type="protein sequence ID" value="EFB74932.1"/>
    <property type="molecule type" value="Genomic_DNA"/>
</dbReference>
<proteinExistence type="predicted"/>
<sequence length="39" mass="4655">MGRNSPFKKQEPHATTVQKRIAYRCTYFFEETMTVIKNC</sequence>
<gene>
    <name evidence="1" type="ORF">SUBVAR_06744</name>
</gene>
<accession>D1PQR7</accession>
<keyword evidence="2" id="KW-1185">Reference proteome</keyword>
<comment type="caution">
    <text evidence="1">The sequence shown here is derived from an EMBL/GenBank/DDBJ whole genome shotgun (WGS) entry which is preliminary data.</text>
</comment>
<evidence type="ECO:0000313" key="2">
    <source>
        <dbReference type="Proteomes" id="UP000003438"/>
    </source>
</evidence>
<protein>
    <submittedName>
        <fullName evidence="1">Uncharacterized protein</fullName>
    </submittedName>
</protein>
<dbReference type="Proteomes" id="UP000003438">
    <property type="component" value="Unassembled WGS sequence"/>
</dbReference>